<keyword evidence="1" id="KW-0732">Signal</keyword>
<sequence length="602" mass="67875">MKKGKLFLSFIALSTFLVSSCDSNEAIVENQVETGFYMKNSLDNLERGMDIKLDEYIGYKDETQEELTFKSYVLSGDESGVTSYIEGGNGNSNTLVLANVGNVVLLLEASNGDKTTLTLEVGESKEFSNIQDKLASITDNYKLEVLDRDSQGNQIVAQTVYRSSNYVYDETNGLGYILSSLDDNVYNFTLDNDELEVTVPPVTDKATFKETYTDLNFYAKGDLWSFTTLFSNDPNLPQFSKYHYMAVYSTYTPALFNDVGAQYAQFSMGGYTYIPYSIMVSLVGDYLYFLPIYTTSDLSYYAYTNEIRLSGVNETKVETLDNYVASFIAPPKEDTTSLQEDLRYLTEVMNYTVTCVPRVIDEEGVELSKGSAEYNVVFGSRYRRSKVKKINKDIVFNDNFSGTPGTDNIIPGGLINIDNKTYRYNSPLNDGNYELLEEYVQYPYDYSFANWWSYDNMGCYLPTLAFNVSYLNNSYPSKTVSSDGKVVTYHLTNNISNNNSIISGSVGFGFHFQYGSQVPLTTIADNSGDAYVEFESHYDDSGILEELIIRTGYLFTPSIDDMLSKNYWLTLETTVSDIGVTDLSEIKESLLTQYEEVYGNEN</sequence>
<comment type="caution">
    <text evidence="2">The sequence shown here is derived from an EMBL/GenBank/DDBJ whole genome shotgun (WGS) entry which is preliminary data.</text>
</comment>
<evidence type="ECO:0000313" key="3">
    <source>
        <dbReference type="Proteomes" id="UP000823613"/>
    </source>
</evidence>
<gene>
    <name evidence="2" type="ORF">IAC58_05935</name>
</gene>
<dbReference type="EMBL" id="JADIMY010000117">
    <property type="protein sequence ID" value="MBO8428062.1"/>
    <property type="molecule type" value="Genomic_DNA"/>
</dbReference>
<feature type="signal peptide" evidence="1">
    <location>
        <begin position="1"/>
        <end position="20"/>
    </location>
</feature>
<evidence type="ECO:0000313" key="2">
    <source>
        <dbReference type="EMBL" id="MBO8428062.1"/>
    </source>
</evidence>
<feature type="chain" id="PRO_5038453924" description="Lipoprotein" evidence="1">
    <location>
        <begin position="21"/>
        <end position="602"/>
    </location>
</feature>
<dbReference type="PROSITE" id="PS51257">
    <property type="entry name" value="PROKAR_LIPOPROTEIN"/>
    <property type="match status" value="1"/>
</dbReference>
<organism evidence="2 3">
    <name type="scientific">Candidatus Onthovivens merdipullorum</name>
    <dbReference type="NCBI Taxonomy" id="2840889"/>
    <lineage>
        <taxon>Bacteria</taxon>
        <taxon>Bacillati</taxon>
        <taxon>Bacillota</taxon>
        <taxon>Bacilli</taxon>
        <taxon>Bacillales</taxon>
        <taxon>Candidatus Onthovivens</taxon>
    </lineage>
</organism>
<protein>
    <recommendedName>
        <fullName evidence="4">Lipoprotein</fullName>
    </recommendedName>
</protein>
<reference evidence="2" key="2">
    <citation type="journal article" date="2021" name="PeerJ">
        <title>Extensive microbial diversity within the chicken gut microbiome revealed by metagenomics and culture.</title>
        <authorList>
            <person name="Gilroy R."/>
            <person name="Ravi A."/>
            <person name="Getino M."/>
            <person name="Pursley I."/>
            <person name="Horton D.L."/>
            <person name="Alikhan N.F."/>
            <person name="Baker D."/>
            <person name="Gharbi K."/>
            <person name="Hall N."/>
            <person name="Watson M."/>
            <person name="Adriaenssens E.M."/>
            <person name="Foster-Nyarko E."/>
            <person name="Jarju S."/>
            <person name="Secka A."/>
            <person name="Antonio M."/>
            <person name="Oren A."/>
            <person name="Chaudhuri R.R."/>
            <person name="La Ragione R."/>
            <person name="Hildebrand F."/>
            <person name="Pallen M.J."/>
        </authorList>
    </citation>
    <scope>NUCLEOTIDE SEQUENCE</scope>
    <source>
        <strain evidence="2">11159</strain>
    </source>
</reference>
<evidence type="ECO:0000256" key="1">
    <source>
        <dbReference type="SAM" id="SignalP"/>
    </source>
</evidence>
<accession>A0A9D9GXM5</accession>
<proteinExistence type="predicted"/>
<dbReference type="AlphaFoldDB" id="A0A9D9GXM5"/>
<name>A0A9D9GXM5_9BACL</name>
<reference evidence="2" key="1">
    <citation type="submission" date="2020-10" db="EMBL/GenBank/DDBJ databases">
        <authorList>
            <person name="Gilroy R."/>
        </authorList>
    </citation>
    <scope>NUCLEOTIDE SEQUENCE</scope>
    <source>
        <strain evidence="2">11159</strain>
    </source>
</reference>
<evidence type="ECO:0008006" key="4">
    <source>
        <dbReference type="Google" id="ProtNLM"/>
    </source>
</evidence>
<dbReference type="Proteomes" id="UP000823613">
    <property type="component" value="Unassembled WGS sequence"/>
</dbReference>